<evidence type="ECO:0000256" key="2">
    <source>
        <dbReference type="SAM" id="MobiDB-lite"/>
    </source>
</evidence>
<name>A0A9P0JU94_ACAOB</name>
<proteinExistence type="predicted"/>
<feature type="compositionally biased region" description="Polar residues" evidence="2">
    <location>
        <begin position="190"/>
        <end position="210"/>
    </location>
</feature>
<dbReference type="Proteomes" id="UP001152888">
    <property type="component" value="Unassembled WGS sequence"/>
</dbReference>
<evidence type="ECO:0000256" key="1">
    <source>
        <dbReference type="SAM" id="Coils"/>
    </source>
</evidence>
<dbReference type="OrthoDB" id="5917823at2759"/>
<feature type="region of interest" description="Disordered" evidence="2">
    <location>
        <begin position="840"/>
        <end position="860"/>
    </location>
</feature>
<comment type="caution">
    <text evidence="3">The sequence shown here is derived from an EMBL/GenBank/DDBJ whole genome shotgun (WGS) entry which is preliminary data.</text>
</comment>
<evidence type="ECO:0000313" key="4">
    <source>
        <dbReference type="Proteomes" id="UP001152888"/>
    </source>
</evidence>
<evidence type="ECO:0000313" key="3">
    <source>
        <dbReference type="EMBL" id="CAH1960671.1"/>
    </source>
</evidence>
<protein>
    <submittedName>
        <fullName evidence="3">Uncharacterized protein</fullName>
    </submittedName>
</protein>
<sequence>MGNTGSHLSTNVSLKEEQWANSYQKSQHLPSKFGQLSQQHRVLPEQGFLPKLKHTDNGEILQSGGTLTGRQKAILEKNEYHSDSTNFQRKKEPLQKSTSHGVQHKLSQNASQQMKSFASEPDLRLTSLNKQMMKERRSKKKYKAPSPPNRTASKEKPLTEWEDNSSDNEYSVRRPRLYKTRAETKKSSHVIKSSPGSQDGSNRLPSTVPTAPNHRPNRLSLPEMKFADTEEFQNELREATKRLRHISVESQTIMKFDLTKAGNKANAQESSKADSKNVNCIRGEASGKESSSQEASPKLPQKANKPEQSKFFYFGMEERGNGDITTYRTPQVIRASSDSDISTDIDSDENNGKVKINLQLRPILPKKQLEIPRFSPADAWKLLSTIEAATDITVASDDASLFVEESIEKYSRPPPTLMHMGPRSSHDKSGDSGISGDDAIQLAGFDDPMEHHGVIKQIQVPYKKQERISWTPQQDLEDDSSIEECLNSKVLDQRPKAGPHLFSLSLPRDNHLASYMIEKTHQTNYSGLERFKKSLTGVLNHITPKKDVLQASLTDEDSVNWFLSKSTANSLSNGFHSLEMKRSDDYGKSSRIMYLPEINNNIYNVSKQHHKPPVHSKSVENIHVETRESLQDPIVENVWKEKKKSKKFTFQSTIRQLEKRNLSEKLAKEAEKREQKRLMELEAMRKVEEEFQRKRDREKANIKQQLRSYRTDEDTAWSSLPSNLEMQNKVRAEPDGAISSSPSPQASFEKLLDNFGGFKVAQSRSHVNKVKATQELSEFKQTEYSYKEYRLKKRYYNEGHSIRQTTVHPQVTCHMPKAKEYGKMTTGKKDVACGVDSTMSVSSSYSEDSHHYGKYGPITR</sequence>
<accession>A0A9P0JU94</accession>
<feature type="region of interest" description="Disordered" evidence="2">
    <location>
        <begin position="284"/>
        <end position="308"/>
    </location>
</feature>
<gene>
    <name evidence="3" type="ORF">ACAOBT_LOCUS3730</name>
</gene>
<feature type="region of interest" description="Disordered" evidence="2">
    <location>
        <begin position="412"/>
        <end position="438"/>
    </location>
</feature>
<feature type="region of interest" description="Disordered" evidence="2">
    <location>
        <begin position="78"/>
        <end position="220"/>
    </location>
</feature>
<keyword evidence="4" id="KW-1185">Reference proteome</keyword>
<dbReference type="AlphaFoldDB" id="A0A9P0JU94"/>
<keyword evidence="1" id="KW-0175">Coiled coil</keyword>
<dbReference type="EMBL" id="CAKOFQ010006689">
    <property type="protein sequence ID" value="CAH1960671.1"/>
    <property type="molecule type" value="Genomic_DNA"/>
</dbReference>
<reference evidence="3" key="1">
    <citation type="submission" date="2022-03" db="EMBL/GenBank/DDBJ databases">
        <authorList>
            <person name="Sayadi A."/>
        </authorList>
    </citation>
    <scope>NUCLEOTIDE SEQUENCE</scope>
</reference>
<organism evidence="3 4">
    <name type="scientific">Acanthoscelides obtectus</name>
    <name type="common">Bean weevil</name>
    <name type="synonym">Bruchus obtectus</name>
    <dbReference type="NCBI Taxonomy" id="200917"/>
    <lineage>
        <taxon>Eukaryota</taxon>
        <taxon>Metazoa</taxon>
        <taxon>Ecdysozoa</taxon>
        <taxon>Arthropoda</taxon>
        <taxon>Hexapoda</taxon>
        <taxon>Insecta</taxon>
        <taxon>Pterygota</taxon>
        <taxon>Neoptera</taxon>
        <taxon>Endopterygota</taxon>
        <taxon>Coleoptera</taxon>
        <taxon>Polyphaga</taxon>
        <taxon>Cucujiformia</taxon>
        <taxon>Chrysomeloidea</taxon>
        <taxon>Chrysomelidae</taxon>
        <taxon>Bruchinae</taxon>
        <taxon>Bruchini</taxon>
        <taxon>Acanthoscelides</taxon>
    </lineage>
</organism>
<feature type="coiled-coil region" evidence="1">
    <location>
        <begin position="654"/>
        <end position="701"/>
    </location>
</feature>
<feature type="compositionally biased region" description="Polar residues" evidence="2">
    <location>
        <begin position="95"/>
        <end position="116"/>
    </location>
</feature>